<dbReference type="EMBL" id="GGEC01081275">
    <property type="protein sequence ID" value="MBX61759.1"/>
    <property type="molecule type" value="Transcribed_RNA"/>
</dbReference>
<protein>
    <submittedName>
        <fullName evidence="1">Uncharacterized protein</fullName>
    </submittedName>
</protein>
<dbReference type="AlphaFoldDB" id="A0A2P2Q4B6"/>
<accession>A0A2P2Q4B6</accession>
<proteinExistence type="predicted"/>
<organism evidence="1">
    <name type="scientific">Rhizophora mucronata</name>
    <name type="common">Asiatic mangrove</name>
    <dbReference type="NCBI Taxonomy" id="61149"/>
    <lineage>
        <taxon>Eukaryota</taxon>
        <taxon>Viridiplantae</taxon>
        <taxon>Streptophyta</taxon>
        <taxon>Embryophyta</taxon>
        <taxon>Tracheophyta</taxon>
        <taxon>Spermatophyta</taxon>
        <taxon>Magnoliopsida</taxon>
        <taxon>eudicotyledons</taxon>
        <taxon>Gunneridae</taxon>
        <taxon>Pentapetalae</taxon>
        <taxon>rosids</taxon>
        <taxon>fabids</taxon>
        <taxon>Malpighiales</taxon>
        <taxon>Rhizophoraceae</taxon>
        <taxon>Rhizophora</taxon>
    </lineage>
</organism>
<evidence type="ECO:0000313" key="1">
    <source>
        <dbReference type="EMBL" id="MBX61759.1"/>
    </source>
</evidence>
<sequence length="25" mass="2801">MPGEGCHCQHVMHWNSCCLKKPAGF</sequence>
<name>A0A2P2Q4B6_RHIMU</name>
<reference evidence="1" key="1">
    <citation type="submission" date="2018-02" db="EMBL/GenBank/DDBJ databases">
        <title>Rhizophora mucronata_Transcriptome.</title>
        <authorList>
            <person name="Meera S.P."/>
            <person name="Sreeshan A."/>
            <person name="Augustine A."/>
        </authorList>
    </citation>
    <scope>NUCLEOTIDE SEQUENCE</scope>
    <source>
        <tissue evidence="1">Leaf</tissue>
    </source>
</reference>